<evidence type="ECO:0000313" key="1">
    <source>
        <dbReference type="EMBL" id="KAG8005591.1"/>
    </source>
</evidence>
<comment type="caution">
    <text evidence="1">The sequence shown here is derived from an EMBL/GenBank/DDBJ whole genome shotgun (WGS) entry which is preliminary data.</text>
</comment>
<proteinExistence type="predicted"/>
<dbReference type="EMBL" id="CM024810">
    <property type="protein sequence ID" value="KAG8005591.1"/>
    <property type="molecule type" value="Genomic_DNA"/>
</dbReference>
<name>A0ACB7EU76_NIBAL</name>
<organism evidence="1 2">
    <name type="scientific">Nibea albiflora</name>
    <name type="common">Yellow drum</name>
    <name type="synonym">Corvina albiflora</name>
    <dbReference type="NCBI Taxonomy" id="240163"/>
    <lineage>
        <taxon>Eukaryota</taxon>
        <taxon>Metazoa</taxon>
        <taxon>Chordata</taxon>
        <taxon>Craniata</taxon>
        <taxon>Vertebrata</taxon>
        <taxon>Euteleostomi</taxon>
        <taxon>Actinopterygii</taxon>
        <taxon>Neopterygii</taxon>
        <taxon>Teleostei</taxon>
        <taxon>Neoteleostei</taxon>
        <taxon>Acanthomorphata</taxon>
        <taxon>Eupercaria</taxon>
        <taxon>Sciaenidae</taxon>
        <taxon>Nibea</taxon>
    </lineage>
</organism>
<protein>
    <submittedName>
        <fullName evidence="1">Uncharacterized protein</fullName>
    </submittedName>
</protein>
<keyword evidence="2" id="KW-1185">Reference proteome</keyword>
<dbReference type="Proteomes" id="UP000805704">
    <property type="component" value="Chromosome 22"/>
</dbReference>
<reference evidence="1" key="1">
    <citation type="submission" date="2020-04" db="EMBL/GenBank/DDBJ databases">
        <title>A chromosome-scale assembly and high-density genetic map of the yellow drum (Nibea albiflora) genome.</title>
        <authorList>
            <person name="Xu D."/>
            <person name="Zhang W."/>
            <person name="Chen R."/>
            <person name="Tan P."/>
            <person name="Wang L."/>
            <person name="Song H."/>
            <person name="Tian L."/>
            <person name="Zhu Q."/>
            <person name="Wang B."/>
        </authorList>
    </citation>
    <scope>NUCLEOTIDE SEQUENCE</scope>
    <source>
        <strain evidence="1">ZJHYS-2018</strain>
    </source>
</reference>
<gene>
    <name evidence="1" type="ORF">GBF38_001491</name>
</gene>
<sequence length="325" mass="37813">MEFQEHDYSATTYDKLIPLEYTYKMNSKEIEEFVKLRASNSNLFSGRRNTSMWAWRAILRHMGLQHKMTHGQASKKWENMKNRYKELKNPPDGVKVIPEMWPYFSLMDNAMEGKLEGNTPILKIFPNDKDNSNFLPNSKPKKRKMSTVINSSMTSLAGSPEIEVSLNGAEDGLEEVAQDGSQEVDCIMHEVECERDTVGSVTKVMERERQVMERERLVLQRERAVLDREIAALDRDRASLERERATIDREKAVMEREKAMVEKDRDAVCRERLALEREKARLEGRFAIKDRTVEVAEDSGQVKDSNAMDRKERFLLLFEKLLETL</sequence>
<accession>A0ACB7EU76</accession>
<evidence type="ECO:0000313" key="2">
    <source>
        <dbReference type="Proteomes" id="UP000805704"/>
    </source>
</evidence>